<feature type="region of interest" description="Disordered" evidence="1">
    <location>
        <begin position="1"/>
        <end position="22"/>
    </location>
</feature>
<sequence length="177" mass="19299">MAQPSVTYPVKKTKTAVETETSDLNNSLQELLGRVRAANTAPKPKDSIAGLLTRLEGLIIDADEAQKTQAKAAIESLLVRTFPDAITGKDASSTATRAPTNGHEAEFSNQLHAVDKVRTDLRHSSAPIPIERQLNQAREDGYQNGWKKGKELGLRIGESKGVEKGQKMARAEVKKRE</sequence>
<gene>
    <name evidence="2" type="ORF">BDV96DRAFT_604429</name>
</gene>
<feature type="region of interest" description="Disordered" evidence="1">
    <location>
        <begin position="88"/>
        <end position="108"/>
    </location>
</feature>
<keyword evidence="3" id="KW-1185">Reference proteome</keyword>
<feature type="compositionally biased region" description="Polar residues" evidence="1">
    <location>
        <begin position="90"/>
        <end position="99"/>
    </location>
</feature>
<organism evidence="2 3">
    <name type="scientific">Lophiotrema nucula</name>
    <dbReference type="NCBI Taxonomy" id="690887"/>
    <lineage>
        <taxon>Eukaryota</taxon>
        <taxon>Fungi</taxon>
        <taxon>Dikarya</taxon>
        <taxon>Ascomycota</taxon>
        <taxon>Pezizomycotina</taxon>
        <taxon>Dothideomycetes</taxon>
        <taxon>Pleosporomycetidae</taxon>
        <taxon>Pleosporales</taxon>
        <taxon>Lophiotremataceae</taxon>
        <taxon>Lophiotrema</taxon>
    </lineage>
</organism>
<dbReference type="Proteomes" id="UP000799770">
    <property type="component" value="Unassembled WGS sequence"/>
</dbReference>
<dbReference type="AlphaFoldDB" id="A0A6A5YUW9"/>
<feature type="region of interest" description="Disordered" evidence="1">
    <location>
        <begin position="157"/>
        <end position="177"/>
    </location>
</feature>
<protein>
    <submittedName>
        <fullName evidence="2">Uncharacterized protein</fullName>
    </submittedName>
</protein>
<name>A0A6A5YUW9_9PLEO</name>
<dbReference type="EMBL" id="ML977340">
    <property type="protein sequence ID" value="KAF2109951.1"/>
    <property type="molecule type" value="Genomic_DNA"/>
</dbReference>
<evidence type="ECO:0000313" key="3">
    <source>
        <dbReference type="Proteomes" id="UP000799770"/>
    </source>
</evidence>
<accession>A0A6A5YUW9</accession>
<evidence type="ECO:0000256" key="1">
    <source>
        <dbReference type="SAM" id="MobiDB-lite"/>
    </source>
</evidence>
<reference evidence="2" key="1">
    <citation type="journal article" date="2020" name="Stud. Mycol.">
        <title>101 Dothideomycetes genomes: a test case for predicting lifestyles and emergence of pathogens.</title>
        <authorList>
            <person name="Haridas S."/>
            <person name="Albert R."/>
            <person name="Binder M."/>
            <person name="Bloem J."/>
            <person name="Labutti K."/>
            <person name="Salamov A."/>
            <person name="Andreopoulos B."/>
            <person name="Baker S."/>
            <person name="Barry K."/>
            <person name="Bills G."/>
            <person name="Bluhm B."/>
            <person name="Cannon C."/>
            <person name="Castanera R."/>
            <person name="Culley D."/>
            <person name="Daum C."/>
            <person name="Ezra D."/>
            <person name="Gonzalez J."/>
            <person name="Henrissat B."/>
            <person name="Kuo A."/>
            <person name="Liang C."/>
            <person name="Lipzen A."/>
            <person name="Lutzoni F."/>
            <person name="Magnuson J."/>
            <person name="Mondo S."/>
            <person name="Nolan M."/>
            <person name="Ohm R."/>
            <person name="Pangilinan J."/>
            <person name="Park H.-J."/>
            <person name="Ramirez L."/>
            <person name="Alfaro M."/>
            <person name="Sun H."/>
            <person name="Tritt A."/>
            <person name="Yoshinaga Y."/>
            <person name="Zwiers L.-H."/>
            <person name="Turgeon B."/>
            <person name="Goodwin S."/>
            <person name="Spatafora J."/>
            <person name="Crous P."/>
            <person name="Grigoriev I."/>
        </authorList>
    </citation>
    <scope>NUCLEOTIDE SEQUENCE</scope>
    <source>
        <strain evidence="2">CBS 627.86</strain>
    </source>
</reference>
<evidence type="ECO:0000313" key="2">
    <source>
        <dbReference type="EMBL" id="KAF2109951.1"/>
    </source>
</evidence>
<proteinExistence type="predicted"/>